<evidence type="ECO:0000313" key="1">
    <source>
        <dbReference type="EMBL" id="SHK46336.1"/>
    </source>
</evidence>
<accession>A0A1M6SNV1</accession>
<gene>
    <name evidence="1" type="ORF">SAMN05421803_120102</name>
</gene>
<keyword evidence="2" id="KW-1185">Reference proteome</keyword>
<reference evidence="1 2" key="1">
    <citation type="submission" date="2016-11" db="EMBL/GenBank/DDBJ databases">
        <authorList>
            <person name="Jaros S."/>
            <person name="Januszkiewicz K."/>
            <person name="Wedrychowicz H."/>
        </authorList>
    </citation>
    <scope>NUCLEOTIDE SEQUENCE [LARGE SCALE GENOMIC DNA]</scope>
    <source>
        <strain evidence="1 2">CGMCC 4.5723</strain>
    </source>
</reference>
<protein>
    <submittedName>
        <fullName evidence="1">Uncharacterized protein</fullName>
    </submittedName>
</protein>
<name>A0A1M6SNV1_9ACTN</name>
<organism evidence="1 2">
    <name type="scientific">Nocardiopsis flavescens</name>
    <dbReference type="NCBI Taxonomy" id="758803"/>
    <lineage>
        <taxon>Bacteria</taxon>
        <taxon>Bacillati</taxon>
        <taxon>Actinomycetota</taxon>
        <taxon>Actinomycetes</taxon>
        <taxon>Streptosporangiales</taxon>
        <taxon>Nocardiopsidaceae</taxon>
        <taxon>Nocardiopsis</taxon>
    </lineage>
</organism>
<dbReference type="EMBL" id="FQZK01000020">
    <property type="protein sequence ID" value="SHK46336.1"/>
    <property type="molecule type" value="Genomic_DNA"/>
</dbReference>
<evidence type="ECO:0000313" key="2">
    <source>
        <dbReference type="Proteomes" id="UP000184452"/>
    </source>
</evidence>
<dbReference type="AlphaFoldDB" id="A0A1M6SNV1"/>
<dbReference type="Proteomes" id="UP000184452">
    <property type="component" value="Unassembled WGS sequence"/>
</dbReference>
<sequence length="51" mass="5929">MKPSGICRAGRHQWRHDPPDGRRRMCVLCRSMSMINYPCGPDCLECHPEED</sequence>
<proteinExistence type="predicted"/>